<dbReference type="EMBL" id="CP120373">
    <property type="protein sequence ID" value="WEX86484.1"/>
    <property type="molecule type" value="Genomic_DNA"/>
</dbReference>
<reference evidence="1 2" key="1">
    <citation type="submission" date="2023-03" db="EMBL/GenBank/DDBJ databases">
        <authorList>
            <person name="Kaur S."/>
            <person name="Espinosa-Saiz D."/>
            <person name="Velazquez E."/>
            <person name="Menendez E."/>
            <person name="diCenzo G.C."/>
        </authorList>
    </citation>
    <scope>NUCLEOTIDE SEQUENCE [LARGE SCALE GENOMIC DNA]</scope>
    <source>
        <strain evidence="1 2">LMG 24692</strain>
    </source>
</reference>
<organism evidence="1 2">
    <name type="scientific">Sinorhizobium garamanticum</name>
    <dbReference type="NCBI Taxonomy" id="680247"/>
    <lineage>
        <taxon>Bacteria</taxon>
        <taxon>Pseudomonadati</taxon>
        <taxon>Pseudomonadota</taxon>
        <taxon>Alphaproteobacteria</taxon>
        <taxon>Hyphomicrobiales</taxon>
        <taxon>Rhizobiaceae</taxon>
        <taxon>Sinorhizobium/Ensifer group</taxon>
        <taxon>Sinorhizobium</taxon>
    </lineage>
</organism>
<evidence type="ECO:0000313" key="1">
    <source>
        <dbReference type="EMBL" id="WEX86484.1"/>
    </source>
</evidence>
<keyword evidence="2" id="KW-1185">Reference proteome</keyword>
<sequence length="115" mass="12638">MADPKYSDEVKTYVAQALAYFDSPAVVAEAVKAEFDVAISSQAVWGIRSQPNGQGKSSRGYSGPPALTHVHLIPVPVTGIQPRRVGGARRRKLYRRCRWRCARSGCSSRRIAHLS</sequence>
<dbReference type="RefSeq" id="WP_280658550.1">
    <property type="nucleotide sequence ID" value="NZ_CP120373.1"/>
</dbReference>
<name>A0ABY8D6J6_9HYPH</name>
<proteinExistence type="predicted"/>
<dbReference type="Pfam" id="PF10045">
    <property type="entry name" value="DUF2280"/>
    <property type="match status" value="1"/>
</dbReference>
<gene>
    <name evidence="1" type="ORF">PZN02_002774</name>
</gene>
<accession>A0ABY8D6J6</accession>
<evidence type="ECO:0000313" key="2">
    <source>
        <dbReference type="Proteomes" id="UP001229355"/>
    </source>
</evidence>
<dbReference type="Proteomes" id="UP001229355">
    <property type="component" value="Chromosome 1"/>
</dbReference>
<dbReference type="InterPro" id="IPR018738">
    <property type="entry name" value="DUF2280"/>
</dbReference>
<protein>
    <submittedName>
        <fullName evidence="1">DUF2280 domain-containing protein</fullName>
    </submittedName>
</protein>